<dbReference type="AlphaFoldDB" id="A0A5N4B5J8"/>
<dbReference type="Proteomes" id="UP000327044">
    <property type="component" value="Unassembled WGS sequence"/>
</dbReference>
<gene>
    <name evidence="3" type="ORF">PPYR_01794</name>
</gene>
<feature type="transmembrane region" description="Helical" evidence="1">
    <location>
        <begin position="565"/>
        <end position="583"/>
    </location>
</feature>
<feature type="transmembrane region" description="Helical" evidence="1">
    <location>
        <begin position="279"/>
        <end position="297"/>
    </location>
</feature>
<proteinExistence type="predicted"/>
<accession>A0A5N4B5J8</accession>
<dbReference type="InParanoid" id="A0A5N4B5J8"/>
<dbReference type="Pfam" id="PF01757">
    <property type="entry name" value="Acyl_transf_3"/>
    <property type="match status" value="1"/>
</dbReference>
<evidence type="ECO:0000256" key="1">
    <source>
        <dbReference type="SAM" id="Phobius"/>
    </source>
</evidence>
<reference evidence="3 4" key="1">
    <citation type="journal article" date="2018" name="Elife">
        <title>Firefly genomes illuminate parallel origins of bioluminescence in beetles.</title>
        <authorList>
            <person name="Fallon T.R."/>
            <person name="Lower S.E."/>
            <person name="Chang C.H."/>
            <person name="Bessho-Uehara M."/>
            <person name="Martin G.J."/>
            <person name="Bewick A.J."/>
            <person name="Behringer M."/>
            <person name="Debat H.J."/>
            <person name="Wong I."/>
            <person name="Day J.C."/>
            <person name="Suvorov A."/>
            <person name="Silva C.J."/>
            <person name="Stanger-Hall K.F."/>
            <person name="Hall D.W."/>
            <person name="Schmitz R.J."/>
            <person name="Nelson D.R."/>
            <person name="Lewis S.M."/>
            <person name="Shigenobu S."/>
            <person name="Bybee S.M."/>
            <person name="Larracuente A.M."/>
            <person name="Oba Y."/>
            <person name="Weng J.K."/>
        </authorList>
    </citation>
    <scope>NUCLEOTIDE SEQUENCE [LARGE SCALE GENOMIC DNA]</scope>
    <source>
        <strain evidence="3">1611_PpyrPB1</strain>
        <tissue evidence="3">Whole body</tissue>
    </source>
</reference>
<dbReference type="PANTHER" id="PTHR11161">
    <property type="entry name" value="O-ACYLTRANSFERASE"/>
    <property type="match status" value="1"/>
</dbReference>
<protein>
    <recommendedName>
        <fullName evidence="2">Acyltransferase 3 domain-containing protein</fullName>
    </recommendedName>
</protein>
<organism evidence="3 4">
    <name type="scientific">Photinus pyralis</name>
    <name type="common">Common eastern firefly</name>
    <name type="synonym">Lampyris pyralis</name>
    <dbReference type="NCBI Taxonomy" id="7054"/>
    <lineage>
        <taxon>Eukaryota</taxon>
        <taxon>Metazoa</taxon>
        <taxon>Ecdysozoa</taxon>
        <taxon>Arthropoda</taxon>
        <taxon>Hexapoda</taxon>
        <taxon>Insecta</taxon>
        <taxon>Pterygota</taxon>
        <taxon>Neoptera</taxon>
        <taxon>Endopterygota</taxon>
        <taxon>Coleoptera</taxon>
        <taxon>Polyphaga</taxon>
        <taxon>Elateriformia</taxon>
        <taxon>Elateroidea</taxon>
        <taxon>Lampyridae</taxon>
        <taxon>Lampyrinae</taxon>
        <taxon>Photinus</taxon>
    </lineage>
</organism>
<dbReference type="PANTHER" id="PTHR11161:SF0">
    <property type="entry name" value="O-ACYLTRANSFERASE LIKE PROTEIN"/>
    <property type="match status" value="1"/>
</dbReference>
<feature type="transmembrane region" description="Helical" evidence="1">
    <location>
        <begin position="527"/>
        <end position="545"/>
    </location>
</feature>
<feature type="transmembrane region" description="Helical" evidence="1">
    <location>
        <begin position="197"/>
        <end position="218"/>
    </location>
</feature>
<feature type="transmembrane region" description="Helical" evidence="1">
    <location>
        <begin position="119"/>
        <end position="140"/>
    </location>
</feature>
<feature type="transmembrane region" description="Helical" evidence="1">
    <location>
        <begin position="417"/>
        <end position="439"/>
    </location>
</feature>
<feature type="transmembrane region" description="Helical" evidence="1">
    <location>
        <begin position="495"/>
        <end position="515"/>
    </location>
</feature>
<feature type="transmembrane region" description="Helical" evidence="1">
    <location>
        <begin position="451"/>
        <end position="475"/>
    </location>
</feature>
<keyword evidence="4" id="KW-1185">Reference proteome</keyword>
<evidence type="ECO:0000313" key="4">
    <source>
        <dbReference type="Proteomes" id="UP000327044"/>
    </source>
</evidence>
<feature type="transmembrane region" description="Helical" evidence="1">
    <location>
        <begin position="343"/>
        <end position="363"/>
    </location>
</feature>
<evidence type="ECO:0000259" key="2">
    <source>
        <dbReference type="Pfam" id="PF01757"/>
    </source>
</evidence>
<dbReference type="GO" id="GO:0016747">
    <property type="term" value="F:acyltransferase activity, transferring groups other than amino-acyl groups"/>
    <property type="evidence" value="ECO:0007669"/>
    <property type="project" value="InterPro"/>
</dbReference>
<keyword evidence="1" id="KW-0812">Transmembrane</keyword>
<comment type="caution">
    <text evidence="3">The sequence shown here is derived from an EMBL/GenBank/DDBJ whole genome shotgun (WGS) entry which is preliminary data.</text>
</comment>
<dbReference type="EMBL" id="VVIM01000001">
    <property type="protein sequence ID" value="KAB0804824.1"/>
    <property type="molecule type" value="Genomic_DNA"/>
</dbReference>
<feature type="domain" description="Acyltransferase 3" evidence="2">
    <location>
        <begin position="191"/>
        <end position="581"/>
    </location>
</feature>
<dbReference type="InterPro" id="IPR002656">
    <property type="entry name" value="Acyl_transf_3_dom"/>
</dbReference>
<keyword evidence="1" id="KW-0472">Membrane</keyword>
<feature type="transmembrane region" description="Helical" evidence="1">
    <location>
        <begin position="375"/>
        <end position="397"/>
    </location>
</feature>
<dbReference type="InterPro" id="IPR052728">
    <property type="entry name" value="O2_lipid_transport_reg"/>
</dbReference>
<name>A0A5N4B5J8_PHOPY</name>
<keyword evidence="1" id="KW-1133">Transmembrane helix</keyword>
<dbReference type="FunCoup" id="A0A5N4B5J8">
    <property type="interactions" value="14"/>
</dbReference>
<evidence type="ECO:0000313" key="3">
    <source>
        <dbReference type="EMBL" id="KAB0804824.1"/>
    </source>
</evidence>
<sequence>MPELFHLDDFDRCLMLGENALYCTFKMQLAPLDGAADLKVWETMQELNSSRKNFRHDWLRHGICVPFTCPNVVQNGSTNKIRQKGISDCYSAKLKGYGLKGHVTKIHCETEKSLYRVDYLDTIVAIVLLSLLVIVTYSSLYEGVARYKSKEDYDRITSTKYGKIMQCFSIPKNWDRLSMVHTDPDANQLKCMNGMRFFSMIAVVVCHSFMASSCGFVSNPQYMEKMTFDPKAMLFLNGHTATQTFFVMSGWLLSYHFFLTFEKVHFQFTYILYAFVHRYVRLTIPLAVVVAINATWLPHLARGPVWDQAVGNEYRSCRKNWWANLLYVNNYYEERNMCLPHSWYLAADTQLFLYSLLLLSIIWKNRRIASKVFAASLIMGVLVPGILAYIHDIHIVLRAYPENLQTRLVNLPEWSYFMVPGHTSIGGYTIGLIGGYLYYKNRNKKLFAKTYQHILWFVVVFSFPLTVILLGLLLHDDNYTPSSLETAVYVGLSRNLYAFGMCLMIFGFTQNIGWLVKDIVMIPDLQFLGKFSYCVYLVHFTIILIRSGHTRSTIYISDPEMIHRAIGDVVISTVFGVVLCLFVEMPTSALEKLIMSKERKSKVG</sequence>
<feature type="transmembrane region" description="Helical" evidence="1">
    <location>
        <begin position="238"/>
        <end position="258"/>
    </location>
</feature>